<organism evidence="7 8">
    <name type="scientific">Acanthopleuribacter pedis</name>
    <dbReference type="NCBI Taxonomy" id="442870"/>
    <lineage>
        <taxon>Bacteria</taxon>
        <taxon>Pseudomonadati</taxon>
        <taxon>Acidobacteriota</taxon>
        <taxon>Holophagae</taxon>
        <taxon>Acanthopleuribacterales</taxon>
        <taxon>Acanthopleuribacteraceae</taxon>
        <taxon>Acanthopleuribacter</taxon>
    </lineage>
</organism>
<dbReference type="Proteomes" id="UP000664417">
    <property type="component" value="Unassembled WGS sequence"/>
</dbReference>
<name>A0A8J7QQI3_9BACT</name>
<dbReference type="InterPro" id="IPR006626">
    <property type="entry name" value="PbH1"/>
</dbReference>
<dbReference type="InterPro" id="IPR011459">
    <property type="entry name" value="DUF1565"/>
</dbReference>
<evidence type="ECO:0000256" key="2">
    <source>
        <dbReference type="ARBA" id="ARBA00022525"/>
    </source>
</evidence>
<dbReference type="EMBL" id="JAFREP010000047">
    <property type="protein sequence ID" value="MBO1323000.1"/>
    <property type="molecule type" value="Genomic_DNA"/>
</dbReference>
<dbReference type="GO" id="GO:0016837">
    <property type="term" value="F:carbon-oxygen lyase activity, acting on polysaccharides"/>
    <property type="evidence" value="ECO:0007669"/>
    <property type="project" value="TreeGrafter"/>
</dbReference>
<comment type="subcellular location">
    <subcellularLocation>
        <location evidence="1">Secreted</location>
    </subcellularLocation>
</comment>
<evidence type="ECO:0000256" key="4">
    <source>
        <dbReference type="SAM" id="SignalP"/>
    </source>
</evidence>
<dbReference type="InterPro" id="IPR012334">
    <property type="entry name" value="Pectin_lyas_fold"/>
</dbReference>
<dbReference type="InterPro" id="IPR039448">
    <property type="entry name" value="Beta_helix"/>
</dbReference>
<dbReference type="SUPFAM" id="SSF51126">
    <property type="entry name" value="Pectin lyase-like"/>
    <property type="match status" value="1"/>
</dbReference>
<feature type="domain" description="DUF1565" evidence="5">
    <location>
        <begin position="83"/>
        <end position="201"/>
    </location>
</feature>
<evidence type="ECO:0000259" key="5">
    <source>
        <dbReference type="Pfam" id="PF07602"/>
    </source>
</evidence>
<dbReference type="PANTHER" id="PTHR40088:SF2">
    <property type="entry name" value="SECRETED SUGAR HYDROLASE"/>
    <property type="match status" value="1"/>
</dbReference>
<keyword evidence="8" id="KW-1185">Reference proteome</keyword>
<dbReference type="InterPro" id="IPR052052">
    <property type="entry name" value="Polysaccharide_Lyase_9"/>
</dbReference>
<evidence type="ECO:0000256" key="1">
    <source>
        <dbReference type="ARBA" id="ARBA00004613"/>
    </source>
</evidence>
<proteinExistence type="predicted"/>
<dbReference type="Pfam" id="PF07602">
    <property type="entry name" value="DUF1565"/>
    <property type="match status" value="1"/>
</dbReference>
<dbReference type="InterPro" id="IPR059226">
    <property type="entry name" value="Choice_anch_Q_dom"/>
</dbReference>
<reference evidence="7" key="1">
    <citation type="submission" date="2021-03" db="EMBL/GenBank/DDBJ databases">
        <authorList>
            <person name="Wang G."/>
        </authorList>
    </citation>
    <scope>NUCLEOTIDE SEQUENCE</scope>
    <source>
        <strain evidence="7">KCTC 12899</strain>
    </source>
</reference>
<keyword evidence="3 4" id="KW-0732">Signal</keyword>
<dbReference type="RefSeq" id="WP_207862972.1">
    <property type="nucleotide sequence ID" value="NZ_JAFREP010000047.1"/>
</dbReference>
<feature type="chain" id="PRO_5035224079" evidence="4">
    <location>
        <begin position="19"/>
        <end position="504"/>
    </location>
</feature>
<dbReference type="Pfam" id="PF13229">
    <property type="entry name" value="Beta_helix"/>
    <property type="match status" value="1"/>
</dbReference>
<dbReference type="GO" id="GO:0005576">
    <property type="term" value="C:extracellular region"/>
    <property type="evidence" value="ECO:0007669"/>
    <property type="project" value="UniProtKB-SubCell"/>
</dbReference>
<evidence type="ECO:0000259" key="6">
    <source>
        <dbReference type="Pfam" id="PF13229"/>
    </source>
</evidence>
<evidence type="ECO:0000313" key="7">
    <source>
        <dbReference type="EMBL" id="MBO1323000.1"/>
    </source>
</evidence>
<evidence type="ECO:0000313" key="8">
    <source>
        <dbReference type="Proteomes" id="UP000664417"/>
    </source>
</evidence>
<feature type="domain" description="Right handed beta helix" evidence="6">
    <location>
        <begin position="239"/>
        <end position="367"/>
    </location>
</feature>
<dbReference type="InterPro" id="IPR011050">
    <property type="entry name" value="Pectin_lyase_fold/virulence"/>
</dbReference>
<dbReference type="NCBIfam" id="NF041518">
    <property type="entry name" value="choice_anch_Q"/>
    <property type="match status" value="1"/>
</dbReference>
<feature type="signal peptide" evidence="4">
    <location>
        <begin position="1"/>
        <end position="18"/>
    </location>
</feature>
<dbReference type="SMART" id="SM00710">
    <property type="entry name" value="PbH1"/>
    <property type="match status" value="8"/>
</dbReference>
<comment type="caution">
    <text evidence="7">The sequence shown here is derived from an EMBL/GenBank/DDBJ whole genome shotgun (WGS) entry which is preliminary data.</text>
</comment>
<dbReference type="PANTHER" id="PTHR40088">
    <property type="entry name" value="PECTATE LYASE (EUROFUNG)"/>
    <property type="match status" value="1"/>
</dbReference>
<accession>A0A8J7QQI3</accession>
<dbReference type="AlphaFoldDB" id="A0A8J7QQI3"/>
<protein>
    <submittedName>
        <fullName evidence="7">Right-handed parallel beta-helix repeat-containing protein</fullName>
    </submittedName>
</protein>
<evidence type="ECO:0000256" key="3">
    <source>
        <dbReference type="ARBA" id="ARBA00022729"/>
    </source>
</evidence>
<keyword evidence="2" id="KW-0964">Secreted</keyword>
<gene>
    <name evidence="7" type="ORF">J3U88_31330</name>
</gene>
<sequence>MTVRMLAICLMLGAWCHAADLLVAPAGAAYATIQSALNDAQPGDRVVVASGEYREQLVFPRSGTAQARIELIPGDGQAPILDGSDFNGGTMVLMENRSFVSIDGFEIRNLSNINDGSGVRVLGSGQGVQIRNNRIHNLRGNDAMGITVYGTEAEAIRDIVISGNHIYDCDPARSEALVLNGNVDGFQVVDNIVRDVNNIGIDFIGGETSINPNQDLVARNGLCARNTVARANSNYGGGYAAGIYVDGGRDIIIEHNRVTDCDLGIEIGAENAGLVASGIVVRNNWVYRNQKVGIVFGGYDQSVGRVQNCYFLNNTLFENDTLGEGTGEFWIQWASANVIANNLVAAGTQGVWLYSEGGNQGNAVTNNLWDAPARSAATFTWVGQVFEGLSGFQQGTGQGTNGLSRPAGLVDPANFNFHLDFGSAAIDAGDTVYGELLGETDIDGEARIAEQSIDIGADEFESLPGCFYPTCTAWREFGTTLCGETGLRTVLELVSLLNATCPCP</sequence>
<dbReference type="Gene3D" id="2.160.20.10">
    <property type="entry name" value="Single-stranded right-handed beta-helix, Pectin lyase-like"/>
    <property type="match status" value="2"/>
</dbReference>